<evidence type="ECO:0000313" key="2">
    <source>
        <dbReference type="Proteomes" id="UP000257109"/>
    </source>
</evidence>
<dbReference type="AlphaFoldDB" id="A0A371E9F3"/>
<comment type="caution">
    <text evidence="1">The sequence shown here is derived from an EMBL/GenBank/DDBJ whole genome shotgun (WGS) entry which is preliminary data.</text>
</comment>
<name>A0A371E9F3_MUCPR</name>
<dbReference type="OrthoDB" id="1933403at2759"/>
<dbReference type="EMBL" id="QJKJ01015355">
    <property type="protein sequence ID" value="RDX62661.1"/>
    <property type="molecule type" value="Genomic_DNA"/>
</dbReference>
<sequence>MGPSKDGDPITVRSKRATTSFAMMDVRSMRSLMTMSCLKIIHKGSCWITACLKVPGFGFTGSSLGSLTTYTFPYFPPMACFPNPIPQLARRFRFLSHFGSHLQQSSMGFPVPQDRYPNFLLKDPLMLLHQKQYITCAWSLYHASSPKPYSISFFLGSALC</sequence>
<keyword evidence="2" id="KW-1185">Reference proteome</keyword>
<evidence type="ECO:0000313" key="1">
    <source>
        <dbReference type="EMBL" id="RDX62661.1"/>
    </source>
</evidence>
<organism evidence="1 2">
    <name type="scientific">Mucuna pruriens</name>
    <name type="common">Velvet bean</name>
    <name type="synonym">Dolichos pruriens</name>
    <dbReference type="NCBI Taxonomy" id="157652"/>
    <lineage>
        <taxon>Eukaryota</taxon>
        <taxon>Viridiplantae</taxon>
        <taxon>Streptophyta</taxon>
        <taxon>Embryophyta</taxon>
        <taxon>Tracheophyta</taxon>
        <taxon>Spermatophyta</taxon>
        <taxon>Magnoliopsida</taxon>
        <taxon>eudicotyledons</taxon>
        <taxon>Gunneridae</taxon>
        <taxon>Pentapetalae</taxon>
        <taxon>rosids</taxon>
        <taxon>fabids</taxon>
        <taxon>Fabales</taxon>
        <taxon>Fabaceae</taxon>
        <taxon>Papilionoideae</taxon>
        <taxon>50 kb inversion clade</taxon>
        <taxon>NPAAA clade</taxon>
        <taxon>indigoferoid/millettioid clade</taxon>
        <taxon>Phaseoleae</taxon>
        <taxon>Mucuna</taxon>
    </lineage>
</organism>
<gene>
    <name evidence="1" type="ORF">CR513_58980</name>
</gene>
<feature type="non-terminal residue" evidence="1">
    <location>
        <position position="1"/>
    </location>
</feature>
<dbReference type="Proteomes" id="UP000257109">
    <property type="component" value="Unassembled WGS sequence"/>
</dbReference>
<proteinExistence type="predicted"/>
<reference evidence="1" key="1">
    <citation type="submission" date="2018-05" db="EMBL/GenBank/DDBJ databases">
        <title>Draft genome of Mucuna pruriens seed.</title>
        <authorList>
            <person name="Nnadi N.E."/>
            <person name="Vos R."/>
            <person name="Hasami M.H."/>
            <person name="Devisetty U.K."/>
            <person name="Aguiy J.C."/>
        </authorList>
    </citation>
    <scope>NUCLEOTIDE SEQUENCE [LARGE SCALE GENOMIC DNA]</scope>
    <source>
        <strain evidence="1">JCA_2017</strain>
    </source>
</reference>
<protein>
    <submittedName>
        <fullName evidence="1">Uncharacterized protein</fullName>
    </submittedName>
</protein>
<accession>A0A371E9F3</accession>